<dbReference type="NCBIfam" id="NF008399">
    <property type="entry name" value="PRK11198.1"/>
    <property type="match status" value="1"/>
</dbReference>
<feature type="domain" description="LysM" evidence="2">
    <location>
        <begin position="103"/>
        <end position="152"/>
    </location>
</feature>
<dbReference type="PANTHER" id="PTHR34700">
    <property type="entry name" value="POTASSIUM BINDING PROTEIN KBP"/>
    <property type="match status" value="1"/>
</dbReference>
<evidence type="ECO:0000259" key="1">
    <source>
        <dbReference type="PROSITE" id="PS50914"/>
    </source>
</evidence>
<dbReference type="InterPro" id="IPR036779">
    <property type="entry name" value="LysM_dom_sf"/>
</dbReference>
<dbReference type="Gene3D" id="3.10.350.10">
    <property type="entry name" value="LysM domain"/>
    <property type="match status" value="1"/>
</dbReference>
<dbReference type="PANTHER" id="PTHR34700:SF8">
    <property type="entry name" value="POTASSIUM BINDING PROTEIN KBP"/>
    <property type="match status" value="1"/>
</dbReference>
<protein>
    <submittedName>
        <fullName evidence="3">Peptidoglycan-binding protein LysM</fullName>
    </submittedName>
</protein>
<proteinExistence type="predicted"/>
<dbReference type="PROSITE" id="PS51782">
    <property type="entry name" value="LYSM"/>
    <property type="match status" value="1"/>
</dbReference>
<dbReference type="Proteomes" id="UP000242224">
    <property type="component" value="Unassembled WGS sequence"/>
</dbReference>
<dbReference type="Pfam" id="PF04972">
    <property type="entry name" value="BON"/>
    <property type="match status" value="1"/>
</dbReference>
<evidence type="ECO:0000313" key="4">
    <source>
        <dbReference type="Proteomes" id="UP000242224"/>
    </source>
</evidence>
<evidence type="ECO:0000313" key="3">
    <source>
        <dbReference type="EMBL" id="OOY11790.1"/>
    </source>
</evidence>
<reference evidence="3 4" key="1">
    <citation type="submission" date="2016-11" db="EMBL/GenBank/DDBJ databases">
        <title>A multilocus sequence analysis scheme for characterization of bacteria in the genus Thioclava.</title>
        <authorList>
            <person name="Liu Y."/>
            <person name="Shao Z."/>
        </authorList>
    </citation>
    <scope>NUCLEOTIDE SEQUENCE [LARGE SCALE GENOMIC DNA]</scope>
    <source>
        <strain evidence="3 4">11.10-0-13</strain>
    </source>
</reference>
<gene>
    <name evidence="3" type="ORF">BMG00_11935</name>
</gene>
<evidence type="ECO:0000259" key="2">
    <source>
        <dbReference type="PROSITE" id="PS51782"/>
    </source>
</evidence>
<dbReference type="Pfam" id="PF01476">
    <property type="entry name" value="LysM"/>
    <property type="match status" value="1"/>
</dbReference>
<dbReference type="InterPro" id="IPR018392">
    <property type="entry name" value="LysM"/>
</dbReference>
<accession>A0ABX3MKM6</accession>
<sequence>MVRHIQEESDMGLWSFMKGAGKSLFGGEAHAGEAPKEEALKAELKELGLDDSGVDLAVEGDKVIVKGKAVDAETKEKIILAVGNVDGVASVETEDDADTSDATFHTVEKGDTLWAIAEKTLGNGSKYQAIFEANKPMLKHPDKIYPGQVLRIPKA</sequence>
<dbReference type="InterPro" id="IPR052196">
    <property type="entry name" value="Bact_Kbp"/>
</dbReference>
<feature type="domain" description="BON" evidence="1">
    <location>
        <begin position="31"/>
        <end position="101"/>
    </location>
</feature>
<keyword evidence="4" id="KW-1185">Reference proteome</keyword>
<dbReference type="EMBL" id="MPZS01000002">
    <property type="protein sequence ID" value="OOY11790.1"/>
    <property type="molecule type" value="Genomic_DNA"/>
</dbReference>
<dbReference type="PROSITE" id="PS50914">
    <property type="entry name" value="BON"/>
    <property type="match status" value="1"/>
</dbReference>
<dbReference type="SUPFAM" id="SSF54106">
    <property type="entry name" value="LysM domain"/>
    <property type="match status" value="1"/>
</dbReference>
<organism evidence="3 4">
    <name type="scientific">Thioclava marina</name>
    <dbReference type="NCBI Taxonomy" id="1915077"/>
    <lineage>
        <taxon>Bacteria</taxon>
        <taxon>Pseudomonadati</taxon>
        <taxon>Pseudomonadota</taxon>
        <taxon>Alphaproteobacteria</taxon>
        <taxon>Rhodobacterales</taxon>
        <taxon>Paracoccaceae</taxon>
        <taxon>Thioclava</taxon>
    </lineage>
</organism>
<dbReference type="SMART" id="SM00257">
    <property type="entry name" value="LysM"/>
    <property type="match status" value="1"/>
</dbReference>
<dbReference type="CDD" id="cd00118">
    <property type="entry name" value="LysM"/>
    <property type="match status" value="1"/>
</dbReference>
<comment type="caution">
    <text evidence="3">The sequence shown here is derived from an EMBL/GenBank/DDBJ whole genome shotgun (WGS) entry which is preliminary data.</text>
</comment>
<dbReference type="InterPro" id="IPR007055">
    <property type="entry name" value="BON_dom"/>
</dbReference>
<name>A0ABX3MKM6_9RHOB</name>